<dbReference type="RefSeq" id="XP_062642668.1">
    <property type="nucleotide sequence ID" value="XM_062791528.1"/>
</dbReference>
<proteinExistence type="predicted"/>
<name>A0AAN6YYI1_9PEZI</name>
<keyword evidence="2" id="KW-1185">Reference proteome</keyword>
<dbReference type="Proteomes" id="UP001302602">
    <property type="component" value="Unassembled WGS sequence"/>
</dbReference>
<comment type="caution">
    <text evidence="1">The sequence shown here is derived from an EMBL/GenBank/DDBJ whole genome shotgun (WGS) entry which is preliminary data.</text>
</comment>
<dbReference type="GO" id="GO:0003676">
    <property type="term" value="F:nucleic acid binding"/>
    <property type="evidence" value="ECO:0007669"/>
    <property type="project" value="InterPro"/>
</dbReference>
<evidence type="ECO:0000313" key="1">
    <source>
        <dbReference type="EMBL" id="KAK4118895.1"/>
    </source>
</evidence>
<dbReference type="GeneID" id="87828297"/>
<gene>
    <name evidence="1" type="ORF">N657DRAFT_637678</name>
</gene>
<dbReference type="EMBL" id="MU853257">
    <property type="protein sequence ID" value="KAK4118895.1"/>
    <property type="molecule type" value="Genomic_DNA"/>
</dbReference>
<evidence type="ECO:0000313" key="2">
    <source>
        <dbReference type="Proteomes" id="UP001302602"/>
    </source>
</evidence>
<reference evidence="1" key="1">
    <citation type="journal article" date="2023" name="Mol. Phylogenet. Evol.">
        <title>Genome-scale phylogeny and comparative genomics of the fungal order Sordariales.</title>
        <authorList>
            <person name="Hensen N."/>
            <person name="Bonometti L."/>
            <person name="Westerberg I."/>
            <person name="Brannstrom I.O."/>
            <person name="Guillou S."/>
            <person name="Cros-Aarteil S."/>
            <person name="Calhoun S."/>
            <person name="Haridas S."/>
            <person name="Kuo A."/>
            <person name="Mondo S."/>
            <person name="Pangilinan J."/>
            <person name="Riley R."/>
            <person name="LaButti K."/>
            <person name="Andreopoulos B."/>
            <person name="Lipzen A."/>
            <person name="Chen C."/>
            <person name="Yan M."/>
            <person name="Daum C."/>
            <person name="Ng V."/>
            <person name="Clum A."/>
            <person name="Steindorff A."/>
            <person name="Ohm R.A."/>
            <person name="Martin F."/>
            <person name="Silar P."/>
            <person name="Natvig D.O."/>
            <person name="Lalanne C."/>
            <person name="Gautier V."/>
            <person name="Ament-Velasquez S.L."/>
            <person name="Kruys A."/>
            <person name="Hutchinson M.I."/>
            <person name="Powell A.J."/>
            <person name="Barry K."/>
            <person name="Miller A.N."/>
            <person name="Grigoriev I.V."/>
            <person name="Debuchy R."/>
            <person name="Gladieux P."/>
            <person name="Hiltunen Thoren M."/>
            <person name="Johannesson H."/>
        </authorList>
    </citation>
    <scope>NUCLEOTIDE SEQUENCE</scope>
    <source>
        <strain evidence="1">CBS 731.68</strain>
    </source>
</reference>
<evidence type="ECO:0008006" key="3">
    <source>
        <dbReference type="Google" id="ProtNLM"/>
    </source>
</evidence>
<reference evidence="1" key="2">
    <citation type="submission" date="2023-05" db="EMBL/GenBank/DDBJ databases">
        <authorList>
            <consortium name="Lawrence Berkeley National Laboratory"/>
            <person name="Steindorff A."/>
            <person name="Hensen N."/>
            <person name="Bonometti L."/>
            <person name="Westerberg I."/>
            <person name="Brannstrom I.O."/>
            <person name="Guillou S."/>
            <person name="Cros-Aarteil S."/>
            <person name="Calhoun S."/>
            <person name="Haridas S."/>
            <person name="Kuo A."/>
            <person name="Mondo S."/>
            <person name="Pangilinan J."/>
            <person name="Riley R."/>
            <person name="Labutti K."/>
            <person name="Andreopoulos B."/>
            <person name="Lipzen A."/>
            <person name="Chen C."/>
            <person name="Yanf M."/>
            <person name="Daum C."/>
            <person name="Ng V."/>
            <person name="Clum A."/>
            <person name="Ohm R."/>
            <person name="Martin F."/>
            <person name="Silar P."/>
            <person name="Natvig D."/>
            <person name="Lalanne C."/>
            <person name="Gautier V."/>
            <person name="Ament-Velasquez S.L."/>
            <person name="Kruys A."/>
            <person name="Hutchinson M.I."/>
            <person name="Powell A.J."/>
            <person name="Barry K."/>
            <person name="Miller A.N."/>
            <person name="Grigoriev I.V."/>
            <person name="Debuchy R."/>
            <person name="Gladieux P."/>
            <person name="Thoren M.H."/>
            <person name="Johannesson H."/>
        </authorList>
    </citation>
    <scope>NUCLEOTIDE SEQUENCE</scope>
    <source>
        <strain evidence="1">CBS 731.68</strain>
    </source>
</reference>
<accession>A0AAN6YYI1</accession>
<protein>
    <recommendedName>
        <fullName evidence="3">Transposase</fullName>
    </recommendedName>
</protein>
<dbReference type="InterPro" id="IPR036397">
    <property type="entry name" value="RNaseH_sf"/>
</dbReference>
<organism evidence="1 2">
    <name type="scientific">Parathielavia appendiculata</name>
    <dbReference type="NCBI Taxonomy" id="2587402"/>
    <lineage>
        <taxon>Eukaryota</taxon>
        <taxon>Fungi</taxon>
        <taxon>Dikarya</taxon>
        <taxon>Ascomycota</taxon>
        <taxon>Pezizomycotina</taxon>
        <taxon>Sordariomycetes</taxon>
        <taxon>Sordariomycetidae</taxon>
        <taxon>Sordariales</taxon>
        <taxon>Chaetomiaceae</taxon>
        <taxon>Parathielavia</taxon>
    </lineage>
</organism>
<dbReference type="AlphaFoldDB" id="A0AAN6YYI1"/>
<dbReference type="Gene3D" id="3.30.420.10">
    <property type="entry name" value="Ribonuclease H-like superfamily/Ribonuclease H"/>
    <property type="match status" value="1"/>
</dbReference>
<sequence>MVCYDPATRAQAVALKLVANSQIEAITGLNPRTIKSFPALVLEKHVCDAPKSGRPSKQGAKKDAVLEKVRQDWFGQLGNTISPMTVWRILRAAGMKKTKPAHWKRVIWSDETSVVMNHRRGGYRVWRTPEEKFFWGCFSYDSKGPCHIWHPETPQERKAAQKDLEELNAKLEPIPHEQ</sequence>